<proteinExistence type="predicted"/>
<feature type="domain" description="DUF559" evidence="1">
    <location>
        <begin position="14"/>
        <end position="117"/>
    </location>
</feature>
<protein>
    <submittedName>
        <fullName evidence="2">Endonuclease domain-containing protein</fullName>
    </submittedName>
</protein>
<evidence type="ECO:0000313" key="2">
    <source>
        <dbReference type="EMBL" id="MBW4657338.1"/>
    </source>
</evidence>
<keyword evidence="2" id="KW-0378">Hydrolase</keyword>
<keyword evidence="2" id="KW-0255">Endonuclease</keyword>
<dbReference type="GO" id="GO:0004519">
    <property type="term" value="F:endonuclease activity"/>
    <property type="evidence" value="ECO:0007669"/>
    <property type="project" value="UniProtKB-KW"/>
</dbReference>
<reference evidence="2" key="1">
    <citation type="submission" date="2021-05" db="EMBL/GenBank/DDBJ databases">
        <authorList>
            <person name="Pietrasiak N."/>
            <person name="Ward R."/>
            <person name="Stajich J.E."/>
            <person name="Kurbessoian T."/>
        </authorList>
    </citation>
    <scope>NUCLEOTIDE SEQUENCE</scope>
    <source>
        <strain evidence="2">UHER 2000/2452</strain>
    </source>
</reference>
<name>A0A951ULY2_9CYAN</name>
<accession>A0A951ULY2</accession>
<sequence>MKSKRIRGTAPQIVAAAQQLRQNLTPAEQILWQALKNRQLNGLRFRCQHPVGSFIVDFYCPQCRLVIELDGEIHQQQLEYDIDRTQQLSHFGYRVIRFTNQEVITDLDRVLKQILKASHPET</sequence>
<reference evidence="2" key="2">
    <citation type="journal article" date="2022" name="Microbiol. Resour. Announc.">
        <title>Metagenome Sequencing to Explore Phylogenomics of Terrestrial Cyanobacteria.</title>
        <authorList>
            <person name="Ward R.D."/>
            <person name="Stajich J.E."/>
            <person name="Johansen J.R."/>
            <person name="Huntemann M."/>
            <person name="Clum A."/>
            <person name="Foster B."/>
            <person name="Foster B."/>
            <person name="Roux S."/>
            <person name="Palaniappan K."/>
            <person name="Varghese N."/>
            <person name="Mukherjee S."/>
            <person name="Reddy T.B.K."/>
            <person name="Daum C."/>
            <person name="Copeland A."/>
            <person name="Chen I.A."/>
            <person name="Ivanova N.N."/>
            <person name="Kyrpides N.C."/>
            <person name="Shapiro N."/>
            <person name="Eloe-Fadrosh E.A."/>
            <person name="Pietrasiak N."/>
        </authorList>
    </citation>
    <scope>NUCLEOTIDE SEQUENCE</scope>
    <source>
        <strain evidence="2">UHER 2000/2452</strain>
    </source>
</reference>
<dbReference type="PANTHER" id="PTHR38590:SF1">
    <property type="entry name" value="BLL0828 PROTEIN"/>
    <property type="match status" value="1"/>
</dbReference>
<dbReference type="CDD" id="cd01038">
    <property type="entry name" value="Endonuclease_DUF559"/>
    <property type="match status" value="1"/>
</dbReference>
<dbReference type="InterPro" id="IPR011335">
    <property type="entry name" value="Restrct_endonuc-II-like"/>
</dbReference>
<dbReference type="SUPFAM" id="SSF52980">
    <property type="entry name" value="Restriction endonuclease-like"/>
    <property type="match status" value="1"/>
</dbReference>
<dbReference type="InterPro" id="IPR007569">
    <property type="entry name" value="DUF559"/>
</dbReference>
<dbReference type="Proteomes" id="UP000757435">
    <property type="component" value="Unassembled WGS sequence"/>
</dbReference>
<dbReference type="Pfam" id="PF04480">
    <property type="entry name" value="DUF559"/>
    <property type="match status" value="1"/>
</dbReference>
<dbReference type="AlphaFoldDB" id="A0A951ULY2"/>
<keyword evidence="2" id="KW-0540">Nuclease</keyword>
<organism evidence="2 3">
    <name type="scientific">Drouetiella hepatica Uher 2000/2452</name>
    <dbReference type="NCBI Taxonomy" id="904376"/>
    <lineage>
        <taxon>Bacteria</taxon>
        <taxon>Bacillati</taxon>
        <taxon>Cyanobacteriota</taxon>
        <taxon>Cyanophyceae</taxon>
        <taxon>Oculatellales</taxon>
        <taxon>Oculatellaceae</taxon>
        <taxon>Drouetiella</taxon>
    </lineage>
</organism>
<dbReference type="InterPro" id="IPR047216">
    <property type="entry name" value="Endonuclease_DUF559_bact"/>
</dbReference>
<evidence type="ECO:0000259" key="1">
    <source>
        <dbReference type="Pfam" id="PF04480"/>
    </source>
</evidence>
<dbReference type="PANTHER" id="PTHR38590">
    <property type="entry name" value="BLL0828 PROTEIN"/>
    <property type="match status" value="1"/>
</dbReference>
<comment type="caution">
    <text evidence="2">The sequence shown here is derived from an EMBL/GenBank/DDBJ whole genome shotgun (WGS) entry which is preliminary data.</text>
</comment>
<dbReference type="Gene3D" id="3.40.960.10">
    <property type="entry name" value="VSR Endonuclease"/>
    <property type="match status" value="1"/>
</dbReference>
<dbReference type="EMBL" id="JAHHHD010000001">
    <property type="protein sequence ID" value="MBW4657338.1"/>
    <property type="molecule type" value="Genomic_DNA"/>
</dbReference>
<evidence type="ECO:0000313" key="3">
    <source>
        <dbReference type="Proteomes" id="UP000757435"/>
    </source>
</evidence>
<gene>
    <name evidence="2" type="ORF">KME15_01580</name>
</gene>